<dbReference type="Pfam" id="PF07715">
    <property type="entry name" value="Plug"/>
    <property type="match status" value="1"/>
</dbReference>
<evidence type="ECO:0000256" key="6">
    <source>
        <dbReference type="ARBA" id="ARBA00023237"/>
    </source>
</evidence>
<proteinExistence type="inferred from homology"/>
<dbReference type="AlphaFoldDB" id="A0A1T5AY57"/>
<dbReference type="InterPro" id="IPR012910">
    <property type="entry name" value="Plug_dom"/>
</dbReference>
<dbReference type="Gene3D" id="2.170.130.10">
    <property type="entry name" value="TonB-dependent receptor, plug domain"/>
    <property type="match status" value="1"/>
</dbReference>
<evidence type="ECO:0000256" key="1">
    <source>
        <dbReference type="ARBA" id="ARBA00004571"/>
    </source>
</evidence>
<keyword evidence="5 7" id="KW-0472">Membrane</keyword>
<protein>
    <submittedName>
        <fullName evidence="9">TonB-linked outer membrane protein, SusC/RagA family</fullName>
    </submittedName>
</protein>
<dbReference type="Gene3D" id="3.55.50.30">
    <property type="match status" value="1"/>
</dbReference>
<dbReference type="STRING" id="1513896.SAMN05660841_00290"/>
<dbReference type="InterPro" id="IPR008969">
    <property type="entry name" value="CarboxyPept-like_regulatory"/>
</dbReference>
<evidence type="ECO:0000256" key="7">
    <source>
        <dbReference type="PROSITE-ProRule" id="PRU01360"/>
    </source>
</evidence>
<dbReference type="SUPFAM" id="SSF56935">
    <property type="entry name" value="Porins"/>
    <property type="match status" value="1"/>
</dbReference>
<dbReference type="PROSITE" id="PS52016">
    <property type="entry name" value="TONB_DEPENDENT_REC_3"/>
    <property type="match status" value="1"/>
</dbReference>
<evidence type="ECO:0000256" key="4">
    <source>
        <dbReference type="ARBA" id="ARBA00022692"/>
    </source>
</evidence>
<dbReference type="EMBL" id="FUZF01000001">
    <property type="protein sequence ID" value="SKB39948.1"/>
    <property type="molecule type" value="Genomic_DNA"/>
</dbReference>
<feature type="domain" description="Secretin/TonB short N-terminal" evidence="8">
    <location>
        <begin position="75"/>
        <end position="126"/>
    </location>
</feature>
<dbReference type="Gene3D" id="2.40.170.20">
    <property type="entry name" value="TonB-dependent receptor, beta-barrel domain"/>
    <property type="match status" value="1"/>
</dbReference>
<evidence type="ECO:0000259" key="8">
    <source>
        <dbReference type="SMART" id="SM00965"/>
    </source>
</evidence>
<evidence type="ECO:0000313" key="10">
    <source>
        <dbReference type="Proteomes" id="UP000190150"/>
    </source>
</evidence>
<dbReference type="Proteomes" id="UP000190150">
    <property type="component" value="Unassembled WGS sequence"/>
</dbReference>
<dbReference type="InterPro" id="IPR039426">
    <property type="entry name" value="TonB-dep_rcpt-like"/>
</dbReference>
<name>A0A1T5AY57_9SPHI</name>
<comment type="subcellular location">
    <subcellularLocation>
        <location evidence="1 7">Cell outer membrane</location>
        <topology evidence="1 7">Multi-pass membrane protein</topology>
    </subcellularLocation>
</comment>
<evidence type="ECO:0000256" key="5">
    <source>
        <dbReference type="ARBA" id="ARBA00023136"/>
    </source>
</evidence>
<evidence type="ECO:0000256" key="3">
    <source>
        <dbReference type="ARBA" id="ARBA00022452"/>
    </source>
</evidence>
<dbReference type="SMART" id="SM00965">
    <property type="entry name" value="STN"/>
    <property type="match status" value="1"/>
</dbReference>
<evidence type="ECO:0000313" key="9">
    <source>
        <dbReference type="EMBL" id="SKB39948.1"/>
    </source>
</evidence>
<dbReference type="GO" id="GO:0009279">
    <property type="term" value="C:cell outer membrane"/>
    <property type="evidence" value="ECO:0007669"/>
    <property type="project" value="UniProtKB-SubCell"/>
</dbReference>
<dbReference type="Pfam" id="PF07660">
    <property type="entry name" value="STN"/>
    <property type="match status" value="1"/>
</dbReference>
<dbReference type="Pfam" id="PF13715">
    <property type="entry name" value="CarbopepD_reg_2"/>
    <property type="match status" value="1"/>
</dbReference>
<keyword evidence="4 7" id="KW-0812">Transmembrane</keyword>
<keyword evidence="10" id="KW-1185">Reference proteome</keyword>
<dbReference type="SUPFAM" id="SSF49464">
    <property type="entry name" value="Carboxypeptidase regulatory domain-like"/>
    <property type="match status" value="1"/>
</dbReference>
<accession>A0A1T5AY57</accession>
<dbReference type="InterPro" id="IPR023996">
    <property type="entry name" value="TonB-dep_OMP_SusC/RagA"/>
</dbReference>
<dbReference type="Gene3D" id="2.60.40.1120">
    <property type="entry name" value="Carboxypeptidase-like, regulatory domain"/>
    <property type="match status" value="1"/>
</dbReference>
<evidence type="ECO:0000256" key="2">
    <source>
        <dbReference type="ARBA" id="ARBA00022448"/>
    </source>
</evidence>
<organism evidence="9 10">
    <name type="scientific">Sphingobacterium nematocida</name>
    <dbReference type="NCBI Taxonomy" id="1513896"/>
    <lineage>
        <taxon>Bacteria</taxon>
        <taxon>Pseudomonadati</taxon>
        <taxon>Bacteroidota</taxon>
        <taxon>Sphingobacteriia</taxon>
        <taxon>Sphingobacteriales</taxon>
        <taxon>Sphingobacteriaceae</taxon>
        <taxon>Sphingobacterium</taxon>
    </lineage>
</organism>
<keyword evidence="2 7" id="KW-0813">Transport</keyword>
<dbReference type="InterPro" id="IPR023997">
    <property type="entry name" value="TonB-dep_OMP_SusC/RagA_CS"/>
</dbReference>
<keyword evidence="6 7" id="KW-0998">Cell outer membrane</keyword>
<dbReference type="OrthoDB" id="1094723at2"/>
<dbReference type="NCBIfam" id="TIGR04057">
    <property type="entry name" value="SusC_RagA_signa"/>
    <property type="match status" value="1"/>
</dbReference>
<comment type="similarity">
    <text evidence="7">Belongs to the TonB-dependent receptor family.</text>
</comment>
<dbReference type="InterPro" id="IPR036942">
    <property type="entry name" value="Beta-barrel_TonB_sf"/>
</dbReference>
<keyword evidence="3 7" id="KW-1134">Transmembrane beta strand</keyword>
<reference evidence="10" key="1">
    <citation type="submission" date="2017-02" db="EMBL/GenBank/DDBJ databases">
        <authorList>
            <person name="Varghese N."/>
            <person name="Submissions S."/>
        </authorList>
    </citation>
    <scope>NUCLEOTIDE SEQUENCE [LARGE SCALE GENOMIC DNA]</scope>
    <source>
        <strain evidence="10">DSM 24091</strain>
    </source>
</reference>
<dbReference type="NCBIfam" id="TIGR04056">
    <property type="entry name" value="OMP_RagA_SusC"/>
    <property type="match status" value="1"/>
</dbReference>
<dbReference type="InterPro" id="IPR011662">
    <property type="entry name" value="Secretin/TonB_short_N"/>
</dbReference>
<dbReference type="InterPro" id="IPR037066">
    <property type="entry name" value="Plug_dom_sf"/>
</dbReference>
<sequence length="1165" mass="130854">MKIHKNPTGSSWEGISAFWTGPMRSKIMKFNTVVLLVGTCLSQVNAHTYGQQVTINRKKAPLEQVIKDLERQSNYVFLYDKEVVEKIKNIDVSFQNKPFQDALNQILKNTDLKVDFFNNTIVLKKVAGQTTNKLNNTTHETTVQQTQITGRVVDEQGKGIAKASVRLKSNGRATSTDHDGSFSIQASSKSDILIISCIGYQEQEVNAAGSNLRIILRNAENKMEEIVVSTGIVDRNLNTFTGAASRLTKEELQRVSHKNVIQSLKVLEPSLMIFDNLNLGSDPNGMPEMTLRGNSTFPQEGSSDLKGDYINNPNQPLFILDGFEVGLTKVVDLDMNRIESITILKDASAKAIYGAKAANGVVVIETKKNTENKVLITYNGSLDAELPDLSSYNLTNSAEKLEAERIYGLYSEIHSYDPNYVKQLTLDQQYNQRLKAVLSGVNTDWMSLPLRNAIGQKHGVSVELGDRDLKLITDFSYNNVEGVMKGSKRDVIATNAMMSYRFKGFLFRNIISYTAGSSNDSPYGTFDEYAKMNPYWTPYDEFGNLKMNAETGLVPYVGSVAAEVQSFPNPLYNSTLNTKLAKSYTEFTNNLYAEAALAAGLKMLLRGSFTNTKNEADEFYPANHLRFANYSGDDFFRKGSYKKNEGTQMRYSGDININYNKPFGEKHLLFVNAGGSVSQRSFEEVIYNTEGFPNDRMNDILFAKQYAKYQNRPSGSEGTTRDLGLLSIASYSYDNRLFADASVRASASSQFGTNKRWGAFWSTGVGWNIHNEKWLSQYQIFDRLKLRGSVGSTGSQNFSSYQSMATYTYFLDKVYQGYLGSYLKGMANPDLKWQQKMDYNVGLDFSIRRKLSGRLDYYNSITENTLVDFSLPPSSGFASVKENMGKIKNTGIELMLTYMAYSDPTNRAFLSFTGSAIKNTNKIVSISDALKSFNELQDQVAGDRFNNRPVTKYYDGVSMNAIWAVRSLGIDPANGQEIYIKQDGSKTYTYSAADQVVVGDKIPKVSGSFGINGEYKGFGLSAYFRFLFGGQLYNQTLIDRVENVDMSYNVDKRVLYGTWHQPGDVKPFKALGSVEIQQEDGSWERKFLRTQASDRFVMDQNEIALSSLSLSYDFYRWNYLKQIGLDRLRCALYTNDVFTISSIPIERGLSYPFARKFSFSLTATF</sequence>
<gene>
    <name evidence="9" type="ORF">SAMN05660841_00290</name>
</gene>